<dbReference type="EMBL" id="OZ037950">
    <property type="protein sequence ID" value="CAL1712944.1"/>
    <property type="molecule type" value="Genomic_DNA"/>
</dbReference>
<gene>
    <name evidence="8" type="ORF">GFSPODELE1_LOCUS9079</name>
</gene>
<evidence type="ECO:0008006" key="10">
    <source>
        <dbReference type="Google" id="ProtNLM"/>
    </source>
</evidence>
<dbReference type="InterPro" id="IPR009100">
    <property type="entry name" value="AcylCoA_DH/oxidase_NM_dom_sf"/>
</dbReference>
<evidence type="ECO:0000259" key="6">
    <source>
        <dbReference type="Pfam" id="PF02770"/>
    </source>
</evidence>
<evidence type="ECO:0000313" key="9">
    <source>
        <dbReference type="Proteomes" id="UP001497453"/>
    </source>
</evidence>
<keyword evidence="3 4" id="KW-0274">FAD</keyword>
<dbReference type="InterPro" id="IPR036250">
    <property type="entry name" value="AcylCo_DH-like_C"/>
</dbReference>
<proteinExistence type="inferred from homology"/>
<dbReference type="InterPro" id="IPR006091">
    <property type="entry name" value="Acyl-CoA_Oxase/DH_mid-dom"/>
</dbReference>
<dbReference type="Proteomes" id="UP001497453">
    <property type="component" value="Chromosome 7"/>
</dbReference>
<organism evidence="8 9">
    <name type="scientific">Somion occarium</name>
    <dbReference type="NCBI Taxonomy" id="3059160"/>
    <lineage>
        <taxon>Eukaryota</taxon>
        <taxon>Fungi</taxon>
        <taxon>Dikarya</taxon>
        <taxon>Basidiomycota</taxon>
        <taxon>Agaricomycotina</taxon>
        <taxon>Agaricomycetes</taxon>
        <taxon>Polyporales</taxon>
        <taxon>Cerrenaceae</taxon>
        <taxon>Somion</taxon>
    </lineage>
</organism>
<keyword evidence="2 4" id="KW-0285">Flavoprotein</keyword>
<evidence type="ECO:0000259" key="7">
    <source>
        <dbReference type="Pfam" id="PF18158"/>
    </source>
</evidence>
<dbReference type="InterPro" id="IPR041504">
    <property type="entry name" value="AidB_N"/>
</dbReference>
<dbReference type="InterPro" id="IPR052904">
    <property type="entry name" value="Acyl-CoA_dehydrogenase-like"/>
</dbReference>
<comment type="similarity">
    <text evidence="1 4">Belongs to the acyl-CoA dehydrogenase family.</text>
</comment>
<dbReference type="PANTHER" id="PTHR42707:SF2">
    <property type="entry name" value="ACD11 DEHYDROGENASE"/>
    <property type="match status" value="1"/>
</dbReference>
<sequence length="607" mass="66133">MRAEEGFQPTPYVEGNPFTADTVLPSLLKRLVPPSVLSEVDEDLQRFGDVVLTKLRPLSARAEPARLVQYNQWGQRVDDLQTSEGWRGLKAALQEEGMIGIFYERKYKEYSRVYGFAKILLAVGDTQVMFCPLSMTDGCSRVLELMGTPELKRDVIPRLTSRDPNIAFTAGQWMTERPGGSDVSQTETIATPIPNITSPYGPTYTINGFKWFSSATDSDVALALARTGPVSAGSRGLSLFLIPLRRPLFRGPEESAPPALTNNIRIHRLKNKIGTKVLPTAELELNGSEAYLIGPLNQGVKSITPVLNITRMYSAISSVGYIRKALTIATAYSKARTVSSGEQLLKDNPLHVSVLAKVNLLYRALTHFTFSAVALLGKVECGVASEEEELRLRMLTPAAKAFAAHYSSIAMEECMAALGGMGYMEETGIGRLIDDGLVEKVWEGTVSVLSLDIVRATSKRGVVEAFLKWANGVLSACPPPLQTKLSSPISVIRESLPLISAAYKAPVSPLATRPALFLFSHATSSLNLLEHATWSFATQSTSVEVDIEVFRRWVEEGAWGGGLATAAEELKRGLEATIERVAADSKIVYGTEDEAKDAVVELARAHL</sequence>
<reference evidence="9" key="1">
    <citation type="submission" date="2024-04" db="EMBL/GenBank/DDBJ databases">
        <authorList>
            <person name="Shaw F."/>
            <person name="Minotto A."/>
        </authorList>
    </citation>
    <scope>NUCLEOTIDE SEQUENCE [LARGE SCALE GENOMIC DNA]</scope>
</reference>
<keyword evidence="9" id="KW-1185">Reference proteome</keyword>
<protein>
    <recommendedName>
        <fullName evidence="10">Acyl-CoA dehydrogenase</fullName>
    </recommendedName>
</protein>
<name>A0ABP1E269_9APHY</name>
<feature type="domain" description="Acyl-CoA oxidase/dehydrogenase middle" evidence="6">
    <location>
        <begin position="172"/>
        <end position="286"/>
    </location>
</feature>
<evidence type="ECO:0000256" key="4">
    <source>
        <dbReference type="RuleBase" id="RU362125"/>
    </source>
</evidence>
<dbReference type="Pfam" id="PF18158">
    <property type="entry name" value="AidB_N"/>
    <property type="match status" value="1"/>
</dbReference>
<dbReference type="Pfam" id="PF02770">
    <property type="entry name" value="Acyl-CoA_dh_M"/>
    <property type="match status" value="1"/>
</dbReference>
<evidence type="ECO:0000256" key="3">
    <source>
        <dbReference type="ARBA" id="ARBA00022827"/>
    </source>
</evidence>
<evidence type="ECO:0000259" key="5">
    <source>
        <dbReference type="Pfam" id="PF00441"/>
    </source>
</evidence>
<dbReference type="Gene3D" id="1.20.140.10">
    <property type="entry name" value="Butyryl-CoA Dehydrogenase, subunit A, domain 3"/>
    <property type="match status" value="1"/>
</dbReference>
<comment type="cofactor">
    <cofactor evidence="4">
        <name>FAD</name>
        <dbReference type="ChEBI" id="CHEBI:57692"/>
    </cofactor>
</comment>
<evidence type="ECO:0000313" key="8">
    <source>
        <dbReference type="EMBL" id="CAL1712944.1"/>
    </source>
</evidence>
<keyword evidence="4" id="KW-0560">Oxidoreductase</keyword>
<dbReference type="PANTHER" id="PTHR42707">
    <property type="entry name" value="ACYL-COA DEHYDROGENASE"/>
    <property type="match status" value="1"/>
</dbReference>
<evidence type="ECO:0000256" key="1">
    <source>
        <dbReference type="ARBA" id="ARBA00009347"/>
    </source>
</evidence>
<dbReference type="InterPro" id="IPR009075">
    <property type="entry name" value="AcylCo_DH/oxidase_C"/>
</dbReference>
<dbReference type="SUPFAM" id="SSF56645">
    <property type="entry name" value="Acyl-CoA dehydrogenase NM domain-like"/>
    <property type="match status" value="1"/>
</dbReference>
<dbReference type="Pfam" id="PF00441">
    <property type="entry name" value="Acyl-CoA_dh_1"/>
    <property type="match status" value="1"/>
</dbReference>
<feature type="domain" description="Adaptive response protein AidB N-terminal" evidence="7">
    <location>
        <begin position="8"/>
        <end position="162"/>
    </location>
</feature>
<dbReference type="Gene3D" id="2.40.110.20">
    <property type="match status" value="1"/>
</dbReference>
<accession>A0ABP1E269</accession>
<evidence type="ECO:0000256" key="2">
    <source>
        <dbReference type="ARBA" id="ARBA00022630"/>
    </source>
</evidence>
<dbReference type="SUPFAM" id="SSF47203">
    <property type="entry name" value="Acyl-CoA dehydrogenase C-terminal domain-like"/>
    <property type="match status" value="1"/>
</dbReference>
<feature type="domain" description="Acyl-CoA dehydrogenase/oxidase C-terminal" evidence="5">
    <location>
        <begin position="297"/>
        <end position="456"/>
    </location>
</feature>